<proteinExistence type="predicted"/>
<dbReference type="EMBL" id="GECZ01007600">
    <property type="protein sequence ID" value="JAS62169.1"/>
    <property type="molecule type" value="Transcribed_RNA"/>
</dbReference>
<evidence type="ECO:0000313" key="3">
    <source>
        <dbReference type="EMBL" id="JAS62169.1"/>
    </source>
</evidence>
<reference evidence="3" key="1">
    <citation type="submission" date="2015-11" db="EMBL/GenBank/DDBJ databases">
        <title>De novo transcriptome assembly of four potential Pierce s Disease insect vectors from Arizona vineyards.</title>
        <authorList>
            <person name="Tassone E.E."/>
        </authorList>
    </citation>
    <scope>NUCLEOTIDE SEQUENCE</scope>
</reference>
<gene>
    <name evidence="3" type="ORF">g.47236</name>
</gene>
<evidence type="ECO:0000259" key="2">
    <source>
        <dbReference type="Pfam" id="PF10373"/>
    </source>
</evidence>
<dbReference type="InterPro" id="IPR011990">
    <property type="entry name" value="TPR-like_helical_dom_sf"/>
</dbReference>
<dbReference type="AlphaFoldDB" id="A0A1B6GIB2"/>
<feature type="domain" description="DNA/RNA-binding" evidence="2">
    <location>
        <begin position="6"/>
        <end position="105"/>
    </location>
</feature>
<protein>
    <recommendedName>
        <fullName evidence="2">DNA/RNA-binding domain-containing protein</fullName>
    </recommendedName>
</protein>
<dbReference type="InterPro" id="IPR018834">
    <property type="entry name" value="DNA/RNA-bd_Est1-type"/>
</dbReference>
<dbReference type="SUPFAM" id="SSF48452">
    <property type="entry name" value="TPR-like"/>
    <property type="match status" value="1"/>
</dbReference>
<organism evidence="3">
    <name type="scientific">Cuerna arida</name>
    <dbReference type="NCBI Taxonomy" id="1464854"/>
    <lineage>
        <taxon>Eukaryota</taxon>
        <taxon>Metazoa</taxon>
        <taxon>Ecdysozoa</taxon>
        <taxon>Arthropoda</taxon>
        <taxon>Hexapoda</taxon>
        <taxon>Insecta</taxon>
        <taxon>Pterygota</taxon>
        <taxon>Neoptera</taxon>
        <taxon>Paraneoptera</taxon>
        <taxon>Hemiptera</taxon>
        <taxon>Auchenorrhyncha</taxon>
        <taxon>Membracoidea</taxon>
        <taxon>Cicadellidae</taxon>
        <taxon>Cicadellinae</taxon>
        <taxon>Proconiini</taxon>
        <taxon>Cuerna</taxon>
    </lineage>
</organism>
<evidence type="ECO:0000256" key="1">
    <source>
        <dbReference type="ARBA" id="ARBA00023161"/>
    </source>
</evidence>
<dbReference type="Pfam" id="PF10373">
    <property type="entry name" value="EST1_DNA_bind"/>
    <property type="match status" value="1"/>
</dbReference>
<sequence length="118" mass="13358">EAVHLHARSNTAKNPFANSALNLSNVLKAFAAKMNNVVDDQTRFKVKHYMNIFLEVHYYVNHGIEYSRTETLVTLLNEKLSALVATRSFSAKALVKMFVININAITYPVSNYDCAYTQ</sequence>
<dbReference type="GO" id="GO:0000184">
    <property type="term" value="P:nuclear-transcribed mRNA catabolic process, nonsense-mediated decay"/>
    <property type="evidence" value="ECO:0007669"/>
    <property type="project" value="UniProtKB-KW"/>
</dbReference>
<name>A0A1B6GIB2_9HEMI</name>
<keyword evidence="1" id="KW-0866">Nonsense-mediated mRNA decay</keyword>
<accession>A0A1B6GIB2</accession>
<feature type="non-terminal residue" evidence="3">
    <location>
        <position position="118"/>
    </location>
</feature>
<feature type="non-terminal residue" evidence="3">
    <location>
        <position position="1"/>
    </location>
</feature>